<accession>A0AAJ7BZ45</accession>
<dbReference type="PANTHER" id="PTHR16740">
    <property type="entry name" value="CYTOCHROME B5-RELATED PROTEIN-RELATED"/>
    <property type="match status" value="1"/>
</dbReference>
<dbReference type="AlphaFoldDB" id="A0AAJ7BZ45"/>
<feature type="domain" description="Cytochrome b5 heme-binding" evidence="5">
    <location>
        <begin position="44"/>
        <end position="98"/>
    </location>
</feature>
<dbReference type="Pfam" id="PF00173">
    <property type="entry name" value="Cyt-b5"/>
    <property type="match status" value="1"/>
</dbReference>
<keyword evidence="4" id="KW-1133">Transmembrane helix</keyword>
<dbReference type="GeneID" id="107268750"/>
<keyword evidence="6" id="KW-1185">Reference proteome</keyword>
<dbReference type="PANTHER" id="PTHR16740:SF1">
    <property type="entry name" value="CYTOCHROME B5-RELATED PROTEIN-RELATED"/>
    <property type="match status" value="1"/>
</dbReference>
<organism evidence="6 7">
    <name type="scientific">Cephus cinctus</name>
    <name type="common">Wheat stem sawfly</name>
    <dbReference type="NCBI Taxonomy" id="211228"/>
    <lineage>
        <taxon>Eukaryota</taxon>
        <taxon>Metazoa</taxon>
        <taxon>Ecdysozoa</taxon>
        <taxon>Arthropoda</taxon>
        <taxon>Hexapoda</taxon>
        <taxon>Insecta</taxon>
        <taxon>Pterygota</taxon>
        <taxon>Neoptera</taxon>
        <taxon>Endopterygota</taxon>
        <taxon>Hymenoptera</taxon>
        <taxon>Cephoidea</taxon>
        <taxon>Cephidae</taxon>
        <taxon>Cephus</taxon>
    </lineage>
</organism>
<protein>
    <submittedName>
        <fullName evidence="7">Cytochrome b5-related protein</fullName>
    </submittedName>
</protein>
<keyword evidence="1 4" id="KW-0349">Heme</keyword>
<dbReference type="GO" id="GO:0020037">
    <property type="term" value="F:heme binding"/>
    <property type="evidence" value="ECO:0007669"/>
    <property type="project" value="UniProtKB-UniRule"/>
</dbReference>
<keyword evidence="3 4" id="KW-0408">Iron</keyword>
<proteinExistence type="inferred from homology"/>
<dbReference type="Pfam" id="PF00487">
    <property type="entry name" value="FA_desaturase"/>
    <property type="match status" value="1"/>
</dbReference>
<dbReference type="Proteomes" id="UP000694920">
    <property type="component" value="Unplaced"/>
</dbReference>
<comment type="caution">
    <text evidence="4">Lacks conserved residue(s) required for the propagation of feature annotation.</text>
</comment>
<dbReference type="PRINTS" id="PR00363">
    <property type="entry name" value="CYTOCHROMEB5"/>
</dbReference>
<comment type="similarity">
    <text evidence="4">Belongs to the cytochrome b5 family.</text>
</comment>
<reference evidence="7" key="1">
    <citation type="submission" date="2025-08" db="UniProtKB">
        <authorList>
            <consortium name="RefSeq"/>
        </authorList>
    </citation>
    <scope>IDENTIFICATION</scope>
</reference>
<dbReference type="Gene3D" id="3.10.120.10">
    <property type="entry name" value="Cytochrome b5-like heme/steroid binding domain"/>
    <property type="match status" value="1"/>
</dbReference>
<feature type="transmembrane region" description="Helical" evidence="4">
    <location>
        <begin position="162"/>
        <end position="181"/>
    </location>
</feature>
<feature type="transmembrane region" description="Helical" evidence="4">
    <location>
        <begin position="239"/>
        <end position="259"/>
    </location>
</feature>
<dbReference type="InterPro" id="IPR053100">
    <property type="entry name" value="Cytochrome_b5-related"/>
</dbReference>
<feature type="transmembrane region" description="Helical" evidence="4">
    <location>
        <begin position="279"/>
        <end position="308"/>
    </location>
</feature>
<dbReference type="InterPro" id="IPR005804">
    <property type="entry name" value="FA_desaturase_dom"/>
</dbReference>
<dbReference type="InterPro" id="IPR018506">
    <property type="entry name" value="Cyt_B5_heme-BS"/>
</dbReference>
<dbReference type="SUPFAM" id="SSF55856">
    <property type="entry name" value="Cytochrome b5-like heme/steroid binding domain"/>
    <property type="match status" value="1"/>
</dbReference>
<dbReference type="SMART" id="SM01117">
    <property type="entry name" value="Cyt-b5"/>
    <property type="match status" value="1"/>
</dbReference>
<evidence type="ECO:0000313" key="6">
    <source>
        <dbReference type="Proteomes" id="UP000694920"/>
    </source>
</evidence>
<dbReference type="RefSeq" id="XP_015597306.1">
    <property type="nucleotide sequence ID" value="XM_015741820.2"/>
</dbReference>
<evidence type="ECO:0000256" key="3">
    <source>
        <dbReference type="ARBA" id="ARBA00023004"/>
    </source>
</evidence>
<keyword evidence="4" id="KW-0812">Transmembrane</keyword>
<evidence type="ECO:0000256" key="2">
    <source>
        <dbReference type="ARBA" id="ARBA00022723"/>
    </source>
</evidence>
<dbReference type="PROSITE" id="PS50255">
    <property type="entry name" value="CYTOCHROME_B5_2"/>
    <property type="match status" value="1"/>
</dbReference>
<evidence type="ECO:0000256" key="1">
    <source>
        <dbReference type="ARBA" id="ARBA00022617"/>
    </source>
</evidence>
<sequence>MGKLESTVPGLSYPSARDGALKTGIDFLDGRRKDDGAEGLWRIGNKLYDLSQFIKNHPGGSEWIALTEGTDITEAFQVHHLTDRAERLLPKFYIHDASTPRCIPLTFQPNGFYKKFKARALKALEGVDIHRPSPRTNMIADMLLAGTIISCLTASATRAWPAIIVSAMFLTWLSVTAHNYLHMRNNFRMFYMDLCLMSSNDWRITHVLSHHLYPNTIWDYEVYSVEPFLSWLPLKNKTIMSRILSLIYSPIIYTLTYVMQGTKRYYVALTKVDLHPQDLIPFILPLAMCTVSESIGAAFATWTTIIFLSSFYFGYTGFNAAHHHPDIFHDGDICRKDLDWALLELDAVRDRYLIDSSLFLTLTNFGTHTLHHLLPTVDHDYLRRCWPALKETCEEFNIPFKKMTQWELTKGQFQQLLRNEPKTFVS</sequence>
<evidence type="ECO:0000313" key="7">
    <source>
        <dbReference type="RefSeq" id="XP_015597306.1"/>
    </source>
</evidence>
<evidence type="ECO:0000256" key="4">
    <source>
        <dbReference type="RuleBase" id="RU362121"/>
    </source>
</evidence>
<name>A0AAJ7BZ45_CEPCN</name>
<evidence type="ECO:0000259" key="5">
    <source>
        <dbReference type="PROSITE" id="PS50255"/>
    </source>
</evidence>
<keyword evidence="4" id="KW-0472">Membrane</keyword>
<gene>
    <name evidence="7" type="primary">LOC107268750</name>
</gene>
<dbReference type="GO" id="GO:0006629">
    <property type="term" value="P:lipid metabolic process"/>
    <property type="evidence" value="ECO:0007669"/>
    <property type="project" value="InterPro"/>
</dbReference>
<dbReference type="KEGG" id="ccin:107268750"/>
<dbReference type="InterPro" id="IPR001199">
    <property type="entry name" value="Cyt_B5-like_heme/steroid-bd"/>
</dbReference>
<dbReference type="GO" id="GO:0046872">
    <property type="term" value="F:metal ion binding"/>
    <property type="evidence" value="ECO:0007669"/>
    <property type="project" value="UniProtKB-UniRule"/>
</dbReference>
<keyword evidence="2 4" id="KW-0479">Metal-binding</keyword>
<dbReference type="CTD" id="35008"/>
<dbReference type="PROSITE" id="PS00191">
    <property type="entry name" value="CYTOCHROME_B5_1"/>
    <property type="match status" value="1"/>
</dbReference>
<dbReference type="InterPro" id="IPR036400">
    <property type="entry name" value="Cyt_B5-like_heme/steroid_sf"/>
</dbReference>